<dbReference type="OrthoDB" id="509705at2"/>
<evidence type="ECO:0000256" key="1">
    <source>
        <dbReference type="ARBA" id="ARBA00022676"/>
    </source>
</evidence>
<gene>
    <name evidence="5" type="ORF">JD79_00499</name>
</gene>
<accession>A0A317QIE7</accession>
<dbReference type="PANTHER" id="PTHR12526:SF624">
    <property type="entry name" value="BLR6297 PROTEIN"/>
    <property type="match status" value="1"/>
</dbReference>
<evidence type="ECO:0000313" key="5">
    <source>
        <dbReference type="EMBL" id="PWW21370.1"/>
    </source>
</evidence>
<reference evidence="6" key="1">
    <citation type="submission" date="2018-05" db="EMBL/GenBank/DDBJ databases">
        <authorList>
            <person name="Klenk H.-P."/>
            <person name="Huntemann M."/>
            <person name="Clum A."/>
            <person name="Pillay M."/>
            <person name="Palaniappan K."/>
            <person name="Varghese N."/>
            <person name="Mikhailova N."/>
            <person name="Stamatis D."/>
            <person name="Reddy T."/>
            <person name="Daum C."/>
            <person name="Shapiro N."/>
            <person name="Ivanova N."/>
            <person name="Kyrpides N."/>
            <person name="Woyke T."/>
        </authorList>
    </citation>
    <scope>NUCLEOTIDE SEQUENCE [LARGE SCALE GENOMIC DNA]</scope>
    <source>
        <strain evidence="6">DSM 45417</strain>
    </source>
</reference>
<dbReference type="SUPFAM" id="SSF53756">
    <property type="entry name" value="UDP-Glycosyltransferase/glycogen phosphorylase"/>
    <property type="match status" value="1"/>
</dbReference>
<dbReference type="PANTHER" id="PTHR12526">
    <property type="entry name" value="GLYCOSYLTRANSFERASE"/>
    <property type="match status" value="1"/>
</dbReference>
<keyword evidence="1" id="KW-0328">Glycosyltransferase</keyword>
<feature type="region of interest" description="Disordered" evidence="3">
    <location>
        <begin position="437"/>
        <end position="505"/>
    </location>
</feature>
<dbReference type="Proteomes" id="UP000246661">
    <property type="component" value="Unassembled WGS sequence"/>
</dbReference>
<dbReference type="RefSeq" id="WP_110004260.1">
    <property type="nucleotide sequence ID" value="NZ_QGTX01000001.1"/>
</dbReference>
<evidence type="ECO:0000256" key="2">
    <source>
        <dbReference type="ARBA" id="ARBA00022679"/>
    </source>
</evidence>
<sequence length="505" mass="55144">MSQRSKARVLVIVQNLPVPLDRRVWLECQALVAEGIGVSVICPKGPGDPSFAVIDGVPVYKYRPAPATSGALSYLFEFVYCWIRTALLSLRVWRRDGFSVIQACNPPDTYWLLARLWRTRGVRFVYDQHDLNPEVFRSRFGEPRGVRARLEYGALTWLERCTYRAADEVISTNESYRRVAVTRGNCDPDHVTVVRSGPDTSRMRPRPPEPGLRHDRSLLVYLGIMGPQDGVDIALHAMAELVHERGREDVHLALLGFGDSLGDLRRLATELRLDDHVTFTGRADTEMIARYLSTAVVGLCPDPSSPLNDVSTMNKVMEYMSYAVPVVAFDLTETRVSAGDTGVLVDPRAGAAGLADAVAALLDDPDRRIALSLAARQRAVEDLDWAQQAIRYVGVHRRALGMADAVGSVRPRGVRAAAPAESGADLLRALVATRMPAGAGQDDDRGDWMLPSPRPAAGTESWRADRSGTTDSHTVRPTAADLEPVAVTGPLGPAASRSVDPEPLA</sequence>
<dbReference type="AlphaFoldDB" id="A0A317QIE7"/>
<dbReference type="CDD" id="cd03794">
    <property type="entry name" value="GT4_WbuB-like"/>
    <property type="match status" value="1"/>
</dbReference>
<dbReference type="EMBL" id="QGTX01000001">
    <property type="protein sequence ID" value="PWW21370.1"/>
    <property type="molecule type" value="Genomic_DNA"/>
</dbReference>
<dbReference type="Pfam" id="PF13579">
    <property type="entry name" value="Glyco_trans_4_4"/>
    <property type="match status" value="1"/>
</dbReference>
<dbReference type="Gene3D" id="3.40.50.2000">
    <property type="entry name" value="Glycogen Phosphorylase B"/>
    <property type="match status" value="2"/>
</dbReference>
<dbReference type="Pfam" id="PF13692">
    <property type="entry name" value="Glyco_trans_1_4"/>
    <property type="match status" value="1"/>
</dbReference>
<proteinExistence type="predicted"/>
<organism evidence="5 6">
    <name type="scientific">Geodermatophilus normandii</name>
    <dbReference type="NCBI Taxonomy" id="1137989"/>
    <lineage>
        <taxon>Bacteria</taxon>
        <taxon>Bacillati</taxon>
        <taxon>Actinomycetota</taxon>
        <taxon>Actinomycetes</taxon>
        <taxon>Geodermatophilales</taxon>
        <taxon>Geodermatophilaceae</taxon>
        <taxon>Geodermatophilus</taxon>
    </lineage>
</organism>
<dbReference type="GO" id="GO:0016757">
    <property type="term" value="F:glycosyltransferase activity"/>
    <property type="evidence" value="ECO:0007669"/>
    <property type="project" value="UniProtKB-KW"/>
</dbReference>
<comment type="caution">
    <text evidence="5">The sequence shown here is derived from an EMBL/GenBank/DDBJ whole genome shotgun (WGS) entry which is preliminary data.</text>
</comment>
<name>A0A317QIE7_9ACTN</name>
<keyword evidence="2 5" id="KW-0808">Transferase</keyword>
<keyword evidence="6" id="KW-1185">Reference proteome</keyword>
<evidence type="ECO:0000313" key="6">
    <source>
        <dbReference type="Proteomes" id="UP000246661"/>
    </source>
</evidence>
<feature type="domain" description="Glycosyltransferase subfamily 4-like N-terminal" evidence="4">
    <location>
        <begin position="23"/>
        <end position="196"/>
    </location>
</feature>
<protein>
    <submittedName>
        <fullName evidence="5">Glycosyltransferase involved in cell wall biosynthesis</fullName>
    </submittedName>
</protein>
<evidence type="ECO:0000259" key="4">
    <source>
        <dbReference type="Pfam" id="PF13579"/>
    </source>
</evidence>
<dbReference type="InterPro" id="IPR028098">
    <property type="entry name" value="Glyco_trans_4-like_N"/>
</dbReference>
<evidence type="ECO:0000256" key="3">
    <source>
        <dbReference type="SAM" id="MobiDB-lite"/>
    </source>
</evidence>